<dbReference type="GO" id="GO:0006362">
    <property type="term" value="P:transcription elongation by RNA polymerase I"/>
    <property type="evidence" value="ECO:0007669"/>
    <property type="project" value="TreeGrafter"/>
</dbReference>
<keyword evidence="5" id="KW-1185">Reference proteome</keyword>
<evidence type="ECO:0000259" key="3">
    <source>
        <dbReference type="Pfam" id="PF01191"/>
    </source>
</evidence>
<dbReference type="PROSITE" id="PS01110">
    <property type="entry name" value="RNA_POL_H_23KD"/>
    <property type="match status" value="1"/>
</dbReference>
<name>A0A0N9R3T1_9VIRU</name>
<gene>
    <name evidence="4" type="ORF">ceV_274</name>
</gene>
<dbReference type="OrthoDB" id="34632at10239"/>
<accession>A0A0N9R3T1</accession>
<evidence type="ECO:0000313" key="4">
    <source>
        <dbReference type="EMBL" id="ALH23180.1"/>
    </source>
</evidence>
<dbReference type="EMBL" id="KT820662">
    <property type="protein sequence ID" value="ALH23180.1"/>
    <property type="molecule type" value="Genomic_DNA"/>
</dbReference>
<dbReference type="PANTHER" id="PTHR10535">
    <property type="entry name" value="DNA-DIRECTED RNA POLYMERASES I, II, AND III SUBUNIT RPABC1"/>
    <property type="match status" value="1"/>
</dbReference>
<dbReference type="PIRSF" id="PIRSF000747">
    <property type="entry name" value="RPB5"/>
    <property type="match status" value="1"/>
</dbReference>
<dbReference type="GO" id="GO:0003677">
    <property type="term" value="F:DNA binding"/>
    <property type="evidence" value="ECO:0007669"/>
    <property type="project" value="InterPro"/>
</dbReference>
<dbReference type="KEGG" id="vg:26049141"/>
<keyword evidence="4" id="KW-0240">DNA-directed RNA polymerase</keyword>
<comment type="similarity">
    <text evidence="2">Belongs to the archaeal Rpo5/eukaryotic RPB5 RNA polymerase subunit family.</text>
</comment>
<dbReference type="InterPro" id="IPR014381">
    <property type="entry name" value="Arch_Rpo5/euc_Rpb5"/>
</dbReference>
<dbReference type="InterPro" id="IPR000783">
    <property type="entry name" value="RNA_pol_subH/Rpb5_C"/>
</dbReference>
<dbReference type="SUPFAM" id="SSF55287">
    <property type="entry name" value="RPB5-like RNA polymerase subunit"/>
    <property type="match status" value="1"/>
</dbReference>
<dbReference type="GO" id="GO:0042797">
    <property type="term" value="P:tRNA transcription by RNA polymerase III"/>
    <property type="evidence" value="ECO:0007669"/>
    <property type="project" value="TreeGrafter"/>
</dbReference>
<dbReference type="Gene3D" id="3.90.940.20">
    <property type="entry name" value="RPB5-like RNA polymerase subunit"/>
    <property type="match status" value="1"/>
</dbReference>
<organism evidence="4 5">
    <name type="scientific">Chrysochromulina ericina virus CeV-01B</name>
    <dbReference type="NCBI Taxonomy" id="3070830"/>
    <lineage>
        <taxon>Viruses</taxon>
        <taxon>Varidnaviria</taxon>
        <taxon>Bamfordvirae</taxon>
        <taxon>Nucleocytoviricota</taxon>
        <taxon>Megaviricetes</taxon>
        <taxon>Imitervirales</taxon>
        <taxon>Mesomimiviridae</taxon>
        <taxon>Tethysvirus</taxon>
        <taxon>Tethysvirus raunefjordenense</taxon>
    </lineage>
</organism>
<evidence type="ECO:0000256" key="2">
    <source>
        <dbReference type="ARBA" id="ARBA00025765"/>
    </source>
</evidence>
<dbReference type="GO" id="GO:0006366">
    <property type="term" value="P:transcription by RNA polymerase II"/>
    <property type="evidence" value="ECO:0007669"/>
    <property type="project" value="TreeGrafter"/>
</dbReference>
<protein>
    <submittedName>
        <fullName evidence="4">DNA-directed RNA polymerase II, subunit RpB5</fullName>
    </submittedName>
</protein>
<dbReference type="InterPro" id="IPR035913">
    <property type="entry name" value="RPB5-like_sf"/>
</dbReference>
<reference evidence="4 5" key="1">
    <citation type="journal article" date="2015" name="Genome Announc.">
        <title>The 474-Kilobase-Pair Complete Genome Sequence of CeV-01B, a Virus Infecting Haptolina (Chrysochromulina) ericina (Prymnesiophyceae).</title>
        <authorList>
            <person name="Gallot-Lavallee L."/>
            <person name="Pagarete A."/>
            <person name="Legendre M."/>
            <person name="Santini S."/>
            <person name="Sandaa R.A."/>
            <person name="Himmelbauer H."/>
            <person name="Ogata H."/>
            <person name="Bratbak G."/>
            <person name="Claverie J.M."/>
        </authorList>
    </citation>
    <scope>NUCLEOTIDE SEQUENCE [LARGE SCALE GENOMIC DNA]</scope>
    <source>
        <strain evidence="4">CeV-01B</strain>
    </source>
</reference>
<evidence type="ECO:0000256" key="1">
    <source>
        <dbReference type="ARBA" id="ARBA00023163"/>
    </source>
</evidence>
<dbReference type="InterPro" id="IPR020608">
    <property type="entry name" value="RNA_pol_subH/Rpb5_CS"/>
</dbReference>
<evidence type="ECO:0000313" key="5">
    <source>
        <dbReference type="Proteomes" id="UP000203826"/>
    </source>
</evidence>
<dbReference type="GO" id="GO:0003899">
    <property type="term" value="F:DNA-directed RNA polymerase activity"/>
    <property type="evidence" value="ECO:0007669"/>
    <property type="project" value="InterPro"/>
</dbReference>
<dbReference type="PANTHER" id="PTHR10535:SF0">
    <property type="entry name" value="DNA-DIRECTED RNA POLYMERASES I, II, AND III SUBUNIT RPABC1"/>
    <property type="match status" value="1"/>
</dbReference>
<keyword evidence="1" id="KW-0804">Transcription</keyword>
<dbReference type="Pfam" id="PF01191">
    <property type="entry name" value="RNA_pol_Rpb5_C"/>
    <property type="match status" value="1"/>
</dbReference>
<feature type="domain" description="RNA polymerase subunit H/Rpb5 C-terminal" evidence="3">
    <location>
        <begin position="134"/>
        <end position="207"/>
    </location>
</feature>
<sequence>MSENRNIISVFKSRNNILDILKSRGYNIDNYTGFSINEISSLVSNNLLDILLTNDITNKKIYIKYFNLDKSIRPNNVHEIVDSLFNIEQVLSTEDELIIIIKDEPNETLRKLQTSIYTHDNIFINLIHIDRLKFNILNHNLVPKHRVLSNEEKELVKKQYNIENDSQFPTTSRFDPVSQVLGIRPTELFEIERPSKTAIKTKFYRICST</sequence>
<dbReference type="Proteomes" id="UP000203826">
    <property type="component" value="Segment"/>
</dbReference>
<proteinExistence type="inferred from homology"/>
<dbReference type="GO" id="GO:0000428">
    <property type="term" value="C:DNA-directed RNA polymerase complex"/>
    <property type="evidence" value="ECO:0007669"/>
    <property type="project" value="UniProtKB-KW"/>
</dbReference>